<organism evidence="2 3">
    <name type="scientific">Virgibacillus oceani</name>
    <dbReference type="NCBI Taxonomy" id="1479511"/>
    <lineage>
        <taxon>Bacteria</taxon>
        <taxon>Bacillati</taxon>
        <taxon>Bacillota</taxon>
        <taxon>Bacilli</taxon>
        <taxon>Bacillales</taxon>
        <taxon>Bacillaceae</taxon>
        <taxon>Virgibacillus</taxon>
    </lineage>
</organism>
<reference evidence="2" key="1">
    <citation type="journal article" date="2014" name="Int. J. Syst. Evol. Microbiol.">
        <title>Complete genome sequence of Corynebacterium casei LMG S-19264T (=DSM 44701T), isolated from a smear-ripened cheese.</title>
        <authorList>
            <consortium name="US DOE Joint Genome Institute (JGI-PGF)"/>
            <person name="Walter F."/>
            <person name="Albersmeier A."/>
            <person name="Kalinowski J."/>
            <person name="Ruckert C."/>
        </authorList>
    </citation>
    <scope>NUCLEOTIDE SEQUENCE</scope>
    <source>
        <strain evidence="2">CGMCC 1.12754</strain>
    </source>
</reference>
<dbReference type="AlphaFoldDB" id="A0A917H9L1"/>
<name>A0A917H9L1_9BACI</name>
<dbReference type="EMBL" id="BMFR01000004">
    <property type="protein sequence ID" value="GGG71671.1"/>
    <property type="molecule type" value="Genomic_DNA"/>
</dbReference>
<dbReference type="PANTHER" id="PTHR43328:SF1">
    <property type="entry name" value="N-ACETYLTRANSFERASE DOMAIN-CONTAINING PROTEIN"/>
    <property type="match status" value="1"/>
</dbReference>
<comment type="caution">
    <text evidence="2">The sequence shown here is derived from an EMBL/GenBank/DDBJ whole genome shotgun (WGS) entry which is preliminary data.</text>
</comment>
<dbReference type="Gene3D" id="3.40.630.30">
    <property type="match status" value="1"/>
</dbReference>
<accession>A0A917H9L1</accession>
<dbReference type="GO" id="GO:0016747">
    <property type="term" value="F:acyltransferase activity, transferring groups other than amino-acyl groups"/>
    <property type="evidence" value="ECO:0007669"/>
    <property type="project" value="InterPro"/>
</dbReference>
<feature type="domain" description="N-acetyltransferase" evidence="1">
    <location>
        <begin position="16"/>
        <end position="165"/>
    </location>
</feature>
<gene>
    <name evidence="2" type="ORF">GCM10011398_14960</name>
</gene>
<dbReference type="SUPFAM" id="SSF55729">
    <property type="entry name" value="Acyl-CoA N-acyltransferases (Nat)"/>
    <property type="match status" value="1"/>
</dbReference>
<dbReference type="PANTHER" id="PTHR43328">
    <property type="entry name" value="ACETYLTRANSFERASE-RELATED"/>
    <property type="match status" value="1"/>
</dbReference>
<dbReference type="InterPro" id="IPR016181">
    <property type="entry name" value="Acyl_CoA_acyltransferase"/>
</dbReference>
<dbReference type="Proteomes" id="UP000622860">
    <property type="component" value="Unassembled WGS sequence"/>
</dbReference>
<dbReference type="PROSITE" id="PS51186">
    <property type="entry name" value="GNAT"/>
    <property type="match status" value="1"/>
</dbReference>
<sequence>MMEQAAKDLIVLDFCSSTYEMELEDYSLPADQLKFTATPKEAITQSKMDGERYPVVILCRNIPIGFLVLHDWNGAKQYTNNRRAILVRAYSIDSRYQGKGYAKQSLKLLTAFVKKHFPNKNEIILAVYHKNTVAQNLYRKSGFTENGTRLMGRKGELIVMSKVITNELLDPRIPIVKSCSL</sequence>
<evidence type="ECO:0000313" key="3">
    <source>
        <dbReference type="Proteomes" id="UP000622860"/>
    </source>
</evidence>
<dbReference type="InterPro" id="IPR000182">
    <property type="entry name" value="GNAT_dom"/>
</dbReference>
<keyword evidence="3" id="KW-1185">Reference proteome</keyword>
<dbReference type="Pfam" id="PF00583">
    <property type="entry name" value="Acetyltransf_1"/>
    <property type="match status" value="1"/>
</dbReference>
<reference evidence="2" key="2">
    <citation type="submission" date="2020-09" db="EMBL/GenBank/DDBJ databases">
        <authorList>
            <person name="Sun Q."/>
            <person name="Zhou Y."/>
        </authorList>
    </citation>
    <scope>NUCLEOTIDE SEQUENCE</scope>
    <source>
        <strain evidence="2">CGMCC 1.12754</strain>
    </source>
</reference>
<proteinExistence type="predicted"/>
<evidence type="ECO:0000259" key="1">
    <source>
        <dbReference type="PROSITE" id="PS51186"/>
    </source>
</evidence>
<protein>
    <submittedName>
        <fullName evidence="2">N-acetyltransferase</fullName>
    </submittedName>
</protein>
<evidence type="ECO:0000313" key="2">
    <source>
        <dbReference type="EMBL" id="GGG71671.1"/>
    </source>
</evidence>